<dbReference type="CDD" id="cd02980">
    <property type="entry name" value="TRX_Fd_family"/>
    <property type="match status" value="1"/>
</dbReference>
<dbReference type="AlphaFoldDB" id="A0AA35T3A6"/>
<evidence type="ECO:0000313" key="1">
    <source>
        <dbReference type="EMBL" id="CAI8039946.1"/>
    </source>
</evidence>
<sequence>MFASDPQRSARPEVNVVVCTDEYGCGRWYHRGRNADAVLSDLRSAAHRVGGERVQVTTAGCILGCTYGPRFDVVRRWSGEKALYGSIEGEAAVTRRGRVRFAAIPDNLNQALSDNLAETAVPVDQSRRTQSSGRH</sequence>
<protein>
    <recommendedName>
        <fullName evidence="3">(2Fe-2S) ferredoxin domain-containing protein</fullName>
    </recommendedName>
</protein>
<dbReference type="EMBL" id="CASHTH010003070">
    <property type="protein sequence ID" value="CAI8039946.1"/>
    <property type="molecule type" value="Genomic_DNA"/>
</dbReference>
<evidence type="ECO:0000313" key="2">
    <source>
        <dbReference type="Proteomes" id="UP001174909"/>
    </source>
</evidence>
<comment type="caution">
    <text evidence="1">The sequence shown here is derived from an EMBL/GenBank/DDBJ whole genome shotgun (WGS) entry which is preliminary data.</text>
</comment>
<accession>A0AA35T3A6</accession>
<evidence type="ECO:0008006" key="3">
    <source>
        <dbReference type="Google" id="ProtNLM"/>
    </source>
</evidence>
<organism evidence="1 2">
    <name type="scientific">Geodia barretti</name>
    <name type="common">Barrett's horny sponge</name>
    <dbReference type="NCBI Taxonomy" id="519541"/>
    <lineage>
        <taxon>Eukaryota</taxon>
        <taxon>Metazoa</taxon>
        <taxon>Porifera</taxon>
        <taxon>Demospongiae</taxon>
        <taxon>Heteroscleromorpha</taxon>
        <taxon>Tetractinellida</taxon>
        <taxon>Astrophorina</taxon>
        <taxon>Geodiidae</taxon>
        <taxon>Geodia</taxon>
    </lineage>
</organism>
<name>A0AA35T3A6_GEOBA</name>
<keyword evidence="2" id="KW-1185">Reference proteome</keyword>
<dbReference type="Proteomes" id="UP001174909">
    <property type="component" value="Unassembled WGS sequence"/>
</dbReference>
<gene>
    <name evidence="1" type="ORF">GBAR_LOCUS22280</name>
</gene>
<reference evidence="1" key="1">
    <citation type="submission" date="2023-03" db="EMBL/GenBank/DDBJ databases">
        <authorList>
            <person name="Steffen K."/>
            <person name="Cardenas P."/>
        </authorList>
    </citation>
    <scope>NUCLEOTIDE SEQUENCE</scope>
</reference>
<proteinExistence type="predicted"/>